<dbReference type="Proteomes" id="UP001489004">
    <property type="component" value="Unassembled WGS sequence"/>
</dbReference>
<feature type="transmembrane region" description="Helical" evidence="1">
    <location>
        <begin position="20"/>
        <end position="40"/>
    </location>
</feature>
<keyword evidence="1" id="KW-0472">Membrane</keyword>
<sequence>MATTTHLALEIDWSDPDTLVAVAGAVLGLGLGIGAPLFYISRDNLDEERLQELREINRQHFKETGEYLSEEELKAIRQPRWTDRREFVDDD</sequence>
<reference evidence="2 3" key="1">
    <citation type="journal article" date="2024" name="Nat. Commun.">
        <title>Phylogenomics reveals the evolutionary origins of lichenization in chlorophyte algae.</title>
        <authorList>
            <person name="Puginier C."/>
            <person name="Libourel C."/>
            <person name="Otte J."/>
            <person name="Skaloud P."/>
            <person name="Haon M."/>
            <person name="Grisel S."/>
            <person name="Petersen M."/>
            <person name="Berrin J.G."/>
            <person name="Delaux P.M."/>
            <person name="Dal Grande F."/>
            <person name="Keller J."/>
        </authorList>
    </citation>
    <scope>NUCLEOTIDE SEQUENCE [LARGE SCALE GENOMIC DNA]</scope>
    <source>
        <strain evidence="2 3">SAG 2043</strain>
    </source>
</reference>
<keyword evidence="1" id="KW-0812">Transmembrane</keyword>
<evidence type="ECO:0000256" key="1">
    <source>
        <dbReference type="SAM" id="Phobius"/>
    </source>
</evidence>
<gene>
    <name evidence="2" type="ORF">WJX72_010745</name>
</gene>
<evidence type="ECO:0000313" key="3">
    <source>
        <dbReference type="Proteomes" id="UP001489004"/>
    </source>
</evidence>
<dbReference type="EMBL" id="JALJOR010000009">
    <property type="protein sequence ID" value="KAK9811817.1"/>
    <property type="molecule type" value="Genomic_DNA"/>
</dbReference>
<keyword evidence="1" id="KW-1133">Transmembrane helix</keyword>
<protein>
    <submittedName>
        <fullName evidence="2">Uncharacterized protein</fullName>
    </submittedName>
</protein>
<organism evidence="2 3">
    <name type="scientific">[Myrmecia] bisecta</name>
    <dbReference type="NCBI Taxonomy" id="41462"/>
    <lineage>
        <taxon>Eukaryota</taxon>
        <taxon>Viridiplantae</taxon>
        <taxon>Chlorophyta</taxon>
        <taxon>core chlorophytes</taxon>
        <taxon>Trebouxiophyceae</taxon>
        <taxon>Trebouxiales</taxon>
        <taxon>Trebouxiaceae</taxon>
        <taxon>Myrmecia</taxon>
    </lineage>
</organism>
<dbReference type="AlphaFoldDB" id="A0AAW1PSN0"/>
<keyword evidence="3" id="KW-1185">Reference proteome</keyword>
<proteinExistence type="predicted"/>
<accession>A0AAW1PSN0</accession>
<evidence type="ECO:0000313" key="2">
    <source>
        <dbReference type="EMBL" id="KAK9811817.1"/>
    </source>
</evidence>
<name>A0AAW1PSN0_9CHLO</name>
<comment type="caution">
    <text evidence="2">The sequence shown here is derived from an EMBL/GenBank/DDBJ whole genome shotgun (WGS) entry which is preliminary data.</text>
</comment>